<feature type="domain" description="N-acetyltransferase" evidence="3">
    <location>
        <begin position="2"/>
        <end position="151"/>
    </location>
</feature>
<dbReference type="PANTHER" id="PTHR43877">
    <property type="entry name" value="AMINOALKYLPHOSPHONATE N-ACETYLTRANSFERASE-RELATED-RELATED"/>
    <property type="match status" value="1"/>
</dbReference>
<evidence type="ECO:0000256" key="1">
    <source>
        <dbReference type="ARBA" id="ARBA00022679"/>
    </source>
</evidence>
<dbReference type="CDD" id="cd04301">
    <property type="entry name" value="NAT_SF"/>
    <property type="match status" value="1"/>
</dbReference>
<keyword evidence="2" id="KW-0012">Acyltransferase</keyword>
<accession>A0ABW8K8I8</accession>
<dbReference type="EMBL" id="JADIKD010000012">
    <property type="protein sequence ID" value="MFK2919194.1"/>
    <property type="molecule type" value="Genomic_DNA"/>
</dbReference>
<evidence type="ECO:0000313" key="5">
    <source>
        <dbReference type="Proteomes" id="UP001620408"/>
    </source>
</evidence>
<comment type="caution">
    <text evidence="4">The sequence shown here is derived from an EMBL/GenBank/DDBJ whole genome shotgun (WGS) entry which is preliminary data.</text>
</comment>
<sequence>MARVRLAGQGDAGTLTDLRCAFLEEMGQHLPDGFADRLRAWIEQAMGAGQLHAWLAELDGRTVGSAAVNPFPHLPSATYPTGQGWYLLNVYVKPGQRGDGIGSALMAAVGSAAREHGVDAVTLRVAPGARNLYERAGFKALPDDAMYMPLV</sequence>
<organism evidence="4 5">
    <name type="scientific">Dyella koreensis</name>
    <dbReference type="NCBI Taxonomy" id="311235"/>
    <lineage>
        <taxon>Bacteria</taxon>
        <taxon>Pseudomonadati</taxon>
        <taxon>Pseudomonadota</taxon>
        <taxon>Gammaproteobacteria</taxon>
        <taxon>Lysobacterales</taxon>
        <taxon>Rhodanobacteraceae</taxon>
        <taxon>Dyella</taxon>
    </lineage>
</organism>
<name>A0ABW8K8I8_9GAMM</name>
<keyword evidence="1" id="KW-0808">Transferase</keyword>
<dbReference type="Proteomes" id="UP001620408">
    <property type="component" value="Unassembled WGS sequence"/>
</dbReference>
<dbReference type="PROSITE" id="PS51186">
    <property type="entry name" value="GNAT"/>
    <property type="match status" value="1"/>
</dbReference>
<dbReference type="SUPFAM" id="SSF55729">
    <property type="entry name" value="Acyl-CoA N-acyltransferases (Nat)"/>
    <property type="match status" value="1"/>
</dbReference>
<dbReference type="PANTHER" id="PTHR43877:SF1">
    <property type="entry name" value="ACETYLTRANSFERASE"/>
    <property type="match status" value="1"/>
</dbReference>
<evidence type="ECO:0000313" key="4">
    <source>
        <dbReference type="EMBL" id="MFK2919194.1"/>
    </source>
</evidence>
<dbReference type="InterPro" id="IPR000182">
    <property type="entry name" value="GNAT_dom"/>
</dbReference>
<reference evidence="4 5" key="1">
    <citation type="submission" date="2020-10" db="EMBL/GenBank/DDBJ databases">
        <title>Phylogeny of dyella-like bacteria.</title>
        <authorList>
            <person name="Fu J."/>
        </authorList>
    </citation>
    <scope>NUCLEOTIDE SEQUENCE [LARGE SCALE GENOMIC DNA]</scope>
    <source>
        <strain evidence="4 5">BB4</strain>
    </source>
</reference>
<evidence type="ECO:0000256" key="2">
    <source>
        <dbReference type="ARBA" id="ARBA00023315"/>
    </source>
</evidence>
<dbReference type="InterPro" id="IPR016181">
    <property type="entry name" value="Acyl_CoA_acyltransferase"/>
</dbReference>
<evidence type="ECO:0000259" key="3">
    <source>
        <dbReference type="PROSITE" id="PS51186"/>
    </source>
</evidence>
<dbReference type="Pfam" id="PF00583">
    <property type="entry name" value="Acetyltransf_1"/>
    <property type="match status" value="1"/>
</dbReference>
<dbReference type="InterPro" id="IPR050832">
    <property type="entry name" value="Bact_Acetyltransf"/>
</dbReference>
<dbReference type="RefSeq" id="WP_379983183.1">
    <property type="nucleotide sequence ID" value="NZ_JADIKD010000012.1"/>
</dbReference>
<dbReference type="Gene3D" id="3.40.630.30">
    <property type="match status" value="1"/>
</dbReference>
<keyword evidence="5" id="KW-1185">Reference proteome</keyword>
<protein>
    <submittedName>
        <fullName evidence="4">GNAT family N-acetyltransferase</fullName>
    </submittedName>
</protein>
<gene>
    <name evidence="4" type="ORF">ISS97_18125</name>
</gene>
<proteinExistence type="predicted"/>